<dbReference type="Gramene" id="PVH48102">
    <property type="protein sequence ID" value="PVH48102"/>
    <property type="gene ID" value="PAHAL_4G250500"/>
</dbReference>
<dbReference type="SUPFAM" id="SSF49764">
    <property type="entry name" value="HSP20-like chaperones"/>
    <property type="match status" value="1"/>
</dbReference>
<dbReference type="PANTHER" id="PTHR46991:SF9">
    <property type="entry name" value="23.6 KDA HEAT SHOCK PROTEIN MITOCHONDRIAL"/>
    <property type="match status" value="1"/>
</dbReference>
<evidence type="ECO:0000256" key="2">
    <source>
        <dbReference type="RuleBase" id="RU003616"/>
    </source>
</evidence>
<reference evidence="5" key="1">
    <citation type="submission" date="2018-04" db="EMBL/GenBank/DDBJ databases">
        <title>WGS assembly of Panicum hallii.</title>
        <authorList>
            <person name="Lovell J."/>
            <person name="Jenkins J."/>
            <person name="Lowry D."/>
            <person name="Mamidi S."/>
            <person name="Sreedasyam A."/>
            <person name="Weng X."/>
            <person name="Barry K."/>
            <person name="Bonette J."/>
            <person name="Campitelli B."/>
            <person name="Daum C."/>
            <person name="Gordon S."/>
            <person name="Gould B."/>
            <person name="Lipzen A."/>
            <person name="Macqueen A."/>
            <person name="Palacio-Mejia J."/>
            <person name="Plott C."/>
            <person name="Shakirov E."/>
            <person name="Shu S."/>
            <person name="Yoshinaga Y."/>
            <person name="Zane M."/>
            <person name="Rokhsar D."/>
            <person name="Grimwood J."/>
            <person name="Schmutz J."/>
            <person name="Juenger T."/>
        </authorList>
    </citation>
    <scope>NUCLEOTIDE SEQUENCE [LARGE SCALE GENOMIC DNA]</scope>
    <source>
        <strain evidence="5">FIL2</strain>
    </source>
</reference>
<proteinExistence type="inferred from homology"/>
<dbReference type="EMBL" id="CM008049">
    <property type="protein sequence ID" value="PVH48102.1"/>
    <property type="molecule type" value="Genomic_DNA"/>
</dbReference>
<feature type="compositionally biased region" description="Basic residues" evidence="3">
    <location>
        <begin position="1"/>
        <end position="14"/>
    </location>
</feature>
<dbReference type="PANTHER" id="PTHR46991">
    <property type="entry name" value="23.5 KDA HEAT SHOCK PROTEIN, MITOCHONDRIAL"/>
    <property type="match status" value="1"/>
</dbReference>
<gene>
    <name evidence="5" type="ORF">PAHAL_4G250500</name>
</gene>
<comment type="similarity">
    <text evidence="1 2">Belongs to the small heat shock protein (HSP20) family.</text>
</comment>
<dbReference type="AlphaFoldDB" id="A0A2T8JDV4"/>
<dbReference type="Proteomes" id="UP000243499">
    <property type="component" value="Chromosome 4"/>
</dbReference>
<dbReference type="InterPro" id="IPR044656">
    <property type="entry name" value="HSP14.7/HSP23.5/HSP23.6-like"/>
</dbReference>
<dbReference type="Gene3D" id="2.60.40.790">
    <property type="match status" value="1"/>
</dbReference>
<feature type="region of interest" description="Disordered" evidence="3">
    <location>
        <begin position="117"/>
        <end position="139"/>
    </location>
</feature>
<sequence length="286" mass="30967">MARGRYPSRVRTNRKAGGPAHWNRRCPLAIPSPKKSPAFKPPHPFPSLSRHSSQRAPLESKFKTPIPREEGSEEREGDPSMASAAVVNGAPLANYLKELPAAPSAFEKPVASALRLLNTQGGGDDDTSEKPSGKDTVDGRLALDLSVPKRFSTGALDLFGEPSKLLELLALTEHGGAASGTGLSGHGWWVSKEDDDAVQLKVAMPGLGKEHVKVSAEKNILVIKGEGDKDPEDRKGPALYTRRFQLPAEAFKMDQIKAEMNNGVLKVTVPKIKAEERKDVFQIKVE</sequence>
<dbReference type="InterPro" id="IPR002068">
    <property type="entry name" value="A-crystallin/Hsp20_dom"/>
</dbReference>
<accession>A0A2T8JDV4</accession>
<dbReference type="Pfam" id="PF00011">
    <property type="entry name" value="HSP20"/>
    <property type="match status" value="1"/>
</dbReference>
<evidence type="ECO:0000313" key="5">
    <source>
        <dbReference type="EMBL" id="PVH48102.1"/>
    </source>
</evidence>
<evidence type="ECO:0000256" key="1">
    <source>
        <dbReference type="PROSITE-ProRule" id="PRU00285"/>
    </source>
</evidence>
<dbReference type="InterPro" id="IPR008978">
    <property type="entry name" value="HSP20-like_chaperone"/>
</dbReference>
<evidence type="ECO:0000259" key="4">
    <source>
        <dbReference type="PROSITE" id="PS01031"/>
    </source>
</evidence>
<organism evidence="5">
    <name type="scientific">Panicum hallii</name>
    <dbReference type="NCBI Taxonomy" id="206008"/>
    <lineage>
        <taxon>Eukaryota</taxon>
        <taxon>Viridiplantae</taxon>
        <taxon>Streptophyta</taxon>
        <taxon>Embryophyta</taxon>
        <taxon>Tracheophyta</taxon>
        <taxon>Spermatophyta</taxon>
        <taxon>Magnoliopsida</taxon>
        <taxon>Liliopsida</taxon>
        <taxon>Poales</taxon>
        <taxon>Poaceae</taxon>
        <taxon>PACMAD clade</taxon>
        <taxon>Panicoideae</taxon>
        <taxon>Panicodae</taxon>
        <taxon>Paniceae</taxon>
        <taxon>Panicinae</taxon>
        <taxon>Panicum</taxon>
        <taxon>Panicum sect. Panicum</taxon>
    </lineage>
</organism>
<dbReference type="PROSITE" id="PS01031">
    <property type="entry name" value="SHSP"/>
    <property type="match status" value="1"/>
</dbReference>
<feature type="compositionally biased region" description="Basic and acidic residues" evidence="3">
    <location>
        <begin position="58"/>
        <end position="70"/>
    </location>
</feature>
<protein>
    <recommendedName>
        <fullName evidence="4">SHSP domain-containing protein</fullName>
    </recommendedName>
</protein>
<dbReference type="CDD" id="cd06464">
    <property type="entry name" value="ACD_sHsps-like"/>
    <property type="match status" value="1"/>
</dbReference>
<feature type="domain" description="SHSP" evidence="4">
    <location>
        <begin position="177"/>
        <end position="286"/>
    </location>
</feature>
<name>A0A2T8JDV4_9POAL</name>
<feature type="region of interest" description="Disordered" evidence="3">
    <location>
        <begin position="1"/>
        <end position="82"/>
    </location>
</feature>
<evidence type="ECO:0000256" key="3">
    <source>
        <dbReference type="SAM" id="MobiDB-lite"/>
    </source>
</evidence>
<feature type="compositionally biased region" description="Basic and acidic residues" evidence="3">
    <location>
        <begin position="128"/>
        <end position="138"/>
    </location>
</feature>